<feature type="domain" description="Lipocalin-like" evidence="2">
    <location>
        <begin position="24"/>
        <end position="124"/>
    </location>
</feature>
<evidence type="ECO:0000313" key="4">
    <source>
        <dbReference type="Proteomes" id="UP000664795"/>
    </source>
</evidence>
<comment type="caution">
    <text evidence="3">The sequence shown here is derived from an EMBL/GenBank/DDBJ whole genome shotgun (WGS) entry which is preliminary data.</text>
</comment>
<dbReference type="Proteomes" id="UP000664795">
    <property type="component" value="Unassembled WGS sequence"/>
</dbReference>
<dbReference type="Pfam" id="PF13648">
    <property type="entry name" value="Lipocalin_4"/>
    <property type="match status" value="1"/>
</dbReference>
<reference evidence="3 4" key="1">
    <citation type="submission" date="2021-03" db="EMBL/GenBank/DDBJ databases">
        <title>Fibrella sp. HMF5036 genome sequencing and assembly.</title>
        <authorList>
            <person name="Kang H."/>
            <person name="Kim H."/>
            <person name="Bae S."/>
            <person name="Joh K."/>
        </authorList>
    </citation>
    <scope>NUCLEOTIDE SEQUENCE [LARGE SCALE GENOMIC DNA]</scope>
    <source>
        <strain evidence="3 4">HMF5036</strain>
    </source>
</reference>
<feature type="chain" id="PRO_5036768053" evidence="1">
    <location>
        <begin position="21"/>
        <end position="150"/>
    </location>
</feature>
<gene>
    <name evidence="3" type="ORF">J2I48_10040</name>
</gene>
<dbReference type="EMBL" id="JAFMYU010000006">
    <property type="protein sequence ID" value="MBO0931336.1"/>
    <property type="molecule type" value="Genomic_DNA"/>
</dbReference>
<feature type="signal peptide" evidence="1">
    <location>
        <begin position="1"/>
        <end position="20"/>
    </location>
</feature>
<dbReference type="InterPro" id="IPR024311">
    <property type="entry name" value="Lipocalin-like"/>
</dbReference>
<protein>
    <submittedName>
        <fullName evidence="3">Lipocalin family protein</fullName>
    </submittedName>
</protein>
<keyword evidence="4" id="KW-1185">Reference proteome</keyword>
<name>A0A939G3R9_9BACT</name>
<organism evidence="3 4">
    <name type="scientific">Fibrella aquatilis</name>
    <dbReference type="NCBI Taxonomy" id="2817059"/>
    <lineage>
        <taxon>Bacteria</taxon>
        <taxon>Pseudomonadati</taxon>
        <taxon>Bacteroidota</taxon>
        <taxon>Cytophagia</taxon>
        <taxon>Cytophagales</taxon>
        <taxon>Spirosomataceae</taxon>
        <taxon>Fibrella</taxon>
    </lineage>
</organism>
<sequence length="150" mass="16748">MKRTLICLLFSLFLITNVLSQSVVGTWKRTAMLLTEANGNTDDSMPDMTKAMPCTARITYTFLADGTMSTNVPDDCGVIKKATDKINKTSRWAVSGNKLKVWVLDKSLPDSEQVLTFSGNTMTWTFDYAANPQMPNPTKAKRLVINYVRL</sequence>
<evidence type="ECO:0000256" key="1">
    <source>
        <dbReference type="SAM" id="SignalP"/>
    </source>
</evidence>
<dbReference type="RefSeq" id="WP_207335299.1">
    <property type="nucleotide sequence ID" value="NZ_JAFMYU010000006.1"/>
</dbReference>
<evidence type="ECO:0000259" key="2">
    <source>
        <dbReference type="Pfam" id="PF13648"/>
    </source>
</evidence>
<evidence type="ECO:0000313" key="3">
    <source>
        <dbReference type="EMBL" id="MBO0931336.1"/>
    </source>
</evidence>
<keyword evidence="1" id="KW-0732">Signal</keyword>
<dbReference type="AlphaFoldDB" id="A0A939G3R9"/>
<proteinExistence type="predicted"/>
<accession>A0A939G3R9</accession>